<dbReference type="Proteomes" id="UP001250181">
    <property type="component" value="Unassembled WGS sequence"/>
</dbReference>
<keyword evidence="4 7" id="KW-0238">DNA-binding</keyword>
<evidence type="ECO:0000256" key="7">
    <source>
        <dbReference type="PROSITE-ProRule" id="PRU01091"/>
    </source>
</evidence>
<evidence type="ECO:0000313" key="10">
    <source>
        <dbReference type="EMBL" id="MDT9682755.1"/>
    </source>
</evidence>
<dbReference type="SUPFAM" id="SSF48452">
    <property type="entry name" value="TPR-like"/>
    <property type="match status" value="3"/>
</dbReference>
<feature type="region of interest" description="Disordered" evidence="8">
    <location>
        <begin position="262"/>
        <end position="298"/>
    </location>
</feature>
<dbReference type="PRINTS" id="PR00364">
    <property type="entry name" value="DISEASERSIST"/>
</dbReference>
<dbReference type="Gene3D" id="1.10.10.10">
    <property type="entry name" value="Winged helix-like DNA-binding domain superfamily/Winged helix DNA-binding domain"/>
    <property type="match status" value="1"/>
</dbReference>
<evidence type="ECO:0000259" key="9">
    <source>
        <dbReference type="PROSITE" id="PS51755"/>
    </source>
</evidence>
<dbReference type="InterPro" id="IPR019734">
    <property type="entry name" value="TPR_rpt"/>
</dbReference>
<dbReference type="PANTHER" id="PTHR35807:SF1">
    <property type="entry name" value="TRANSCRIPTIONAL REGULATOR REDD"/>
    <property type="match status" value="1"/>
</dbReference>
<dbReference type="InterPro" id="IPR001867">
    <property type="entry name" value="OmpR/PhoB-type_DNA-bd"/>
</dbReference>
<keyword evidence="11" id="KW-1185">Reference proteome</keyword>
<dbReference type="Gene3D" id="3.40.50.300">
    <property type="entry name" value="P-loop containing nucleotide triphosphate hydrolases"/>
    <property type="match status" value="1"/>
</dbReference>
<dbReference type="InterPro" id="IPR036388">
    <property type="entry name" value="WH-like_DNA-bd_sf"/>
</dbReference>
<dbReference type="InterPro" id="IPR016032">
    <property type="entry name" value="Sig_transdc_resp-reg_C-effctor"/>
</dbReference>
<dbReference type="CDD" id="cd15831">
    <property type="entry name" value="BTAD"/>
    <property type="match status" value="1"/>
</dbReference>
<dbReference type="Pfam" id="PF13424">
    <property type="entry name" value="TPR_12"/>
    <property type="match status" value="2"/>
</dbReference>
<keyword evidence="2" id="KW-0902">Two-component regulatory system</keyword>
<dbReference type="InterPro" id="IPR005158">
    <property type="entry name" value="BTAD"/>
</dbReference>
<evidence type="ECO:0000256" key="4">
    <source>
        <dbReference type="ARBA" id="ARBA00023125"/>
    </source>
</evidence>
<dbReference type="Gene3D" id="1.25.40.10">
    <property type="entry name" value="Tetratricopeptide repeat domain"/>
    <property type="match status" value="3"/>
</dbReference>
<organism evidence="10 11">
    <name type="scientific">Streptomyces tamarix</name>
    <dbReference type="NCBI Taxonomy" id="3078565"/>
    <lineage>
        <taxon>Bacteria</taxon>
        <taxon>Bacillati</taxon>
        <taxon>Actinomycetota</taxon>
        <taxon>Actinomycetes</taxon>
        <taxon>Kitasatosporales</taxon>
        <taxon>Streptomycetaceae</taxon>
        <taxon>Streptomyces</taxon>
    </lineage>
</organism>
<accession>A0ABU3QIZ9</accession>
<protein>
    <submittedName>
        <fullName evidence="10">Tetratricopeptide repeat protein</fullName>
    </submittedName>
</protein>
<keyword evidence="3" id="KW-0805">Transcription regulation</keyword>
<dbReference type="SUPFAM" id="SSF52540">
    <property type="entry name" value="P-loop containing nucleoside triphosphate hydrolases"/>
    <property type="match status" value="1"/>
</dbReference>
<dbReference type="InterPro" id="IPR011990">
    <property type="entry name" value="TPR-like_helical_dom_sf"/>
</dbReference>
<dbReference type="SMART" id="SM00028">
    <property type="entry name" value="TPR"/>
    <property type="match status" value="6"/>
</dbReference>
<feature type="domain" description="OmpR/PhoB-type" evidence="9">
    <location>
        <begin position="7"/>
        <end position="111"/>
    </location>
</feature>
<evidence type="ECO:0000256" key="1">
    <source>
        <dbReference type="ARBA" id="ARBA00005820"/>
    </source>
</evidence>
<dbReference type="InterPro" id="IPR027417">
    <property type="entry name" value="P-loop_NTPase"/>
</dbReference>
<dbReference type="SMART" id="SM00862">
    <property type="entry name" value="Trans_reg_C"/>
    <property type="match status" value="1"/>
</dbReference>
<dbReference type="PROSITE" id="PS50005">
    <property type="entry name" value="TPR"/>
    <property type="match status" value="2"/>
</dbReference>
<comment type="caution">
    <text evidence="10">The sequence shown here is derived from an EMBL/GenBank/DDBJ whole genome shotgun (WGS) entry which is preliminary data.</text>
</comment>
<dbReference type="Pfam" id="PF03704">
    <property type="entry name" value="BTAD"/>
    <property type="match status" value="1"/>
</dbReference>
<feature type="compositionally biased region" description="Pro residues" evidence="8">
    <location>
        <begin position="282"/>
        <end position="297"/>
    </location>
</feature>
<dbReference type="SUPFAM" id="SSF46894">
    <property type="entry name" value="C-terminal effector domain of the bipartite response regulators"/>
    <property type="match status" value="1"/>
</dbReference>
<gene>
    <name evidence="10" type="ORF">RND61_11840</name>
</gene>
<reference evidence="10 11" key="1">
    <citation type="submission" date="2023-09" db="EMBL/GenBank/DDBJ databases">
        <title>Streptomyces sp. nov.: A antagonism against Alternaria gaisen Producing Streptochlin, Isolated from Tamarix root soil.</title>
        <authorList>
            <person name="Chen Y."/>
        </authorList>
    </citation>
    <scope>NUCLEOTIDE SEQUENCE [LARGE SCALE GENOMIC DNA]</scope>
    <source>
        <strain evidence="10 11">TRM76323</strain>
    </source>
</reference>
<keyword evidence="6" id="KW-0802">TPR repeat</keyword>
<proteinExistence type="inferred from homology"/>
<feature type="repeat" description="TPR" evidence="6">
    <location>
        <begin position="906"/>
        <end position="939"/>
    </location>
</feature>
<dbReference type="PANTHER" id="PTHR35807">
    <property type="entry name" value="TRANSCRIPTIONAL REGULATOR REDD-RELATED"/>
    <property type="match status" value="1"/>
</dbReference>
<dbReference type="Pfam" id="PF00486">
    <property type="entry name" value="Trans_reg_C"/>
    <property type="match status" value="1"/>
</dbReference>
<evidence type="ECO:0000256" key="8">
    <source>
        <dbReference type="SAM" id="MobiDB-lite"/>
    </source>
</evidence>
<evidence type="ECO:0000256" key="3">
    <source>
        <dbReference type="ARBA" id="ARBA00023015"/>
    </source>
</evidence>
<name>A0ABU3QIZ9_9ACTN</name>
<comment type="similarity">
    <text evidence="1">Belongs to the AfsR/DnrI/RedD regulatory family.</text>
</comment>
<evidence type="ECO:0000256" key="6">
    <source>
        <dbReference type="PROSITE-ProRule" id="PRU00339"/>
    </source>
</evidence>
<evidence type="ECO:0000313" key="11">
    <source>
        <dbReference type="Proteomes" id="UP001250181"/>
    </source>
</evidence>
<dbReference type="Pfam" id="PF13374">
    <property type="entry name" value="TPR_10"/>
    <property type="match status" value="1"/>
</dbReference>
<evidence type="ECO:0000256" key="5">
    <source>
        <dbReference type="ARBA" id="ARBA00023163"/>
    </source>
</evidence>
<keyword evidence="5" id="KW-0804">Transcription</keyword>
<feature type="DNA-binding region" description="OmpR/PhoB-type" evidence="7">
    <location>
        <begin position="7"/>
        <end position="111"/>
    </location>
</feature>
<dbReference type="SMART" id="SM01043">
    <property type="entry name" value="BTAD"/>
    <property type="match status" value="1"/>
</dbReference>
<dbReference type="EMBL" id="JAWCTQ010000011">
    <property type="protein sequence ID" value="MDT9682755.1"/>
    <property type="molecule type" value="Genomic_DNA"/>
</dbReference>
<dbReference type="PROSITE" id="PS51755">
    <property type="entry name" value="OMPR_PHOB"/>
    <property type="match status" value="1"/>
</dbReference>
<sequence length="1039" mass="112463">MVDGRNPTGPSGSPHVVRLLGRVDIGLADGASTPAGPAKQSCVLAVLALHPNQPVSVESLIDRVWGDGPPPAARAGLHSYVARLRRLLEKTGSSDPRGRLLSRSGGYLLEVDPEHIDVHSVRRLCADAADAAKRSDHARAVRLYREAAALWRGEALAGVGGDWANRMRSALGQERLGLWGGLHDAELRLGHHEEIVPELAKVAAEHPLAERQAAQLMLALYRCGRGAEALAHFDTVRKRVRAELGVEPGRDLRELHRRMLRADPGLMPPSPERVSATAPAAPSAPPAPPAPSLPAGPLPRQLPRDLTVFVGRQDVLARLDTAALTALCGPAGAGKTALAVRWAHRSAAAFPDGQLFTDLRGYSADPLSAAETLHRFLRALGTPAERIPRELDERVALFRSLVAGKRLLMVLDNATGADHVRPLLPGTDTCHVVITSRTALYGLAASHDAHIVQVGLLSEPESRTLLTELLGRDRVRHAAGQDRDALAEVAALCGHLPLALRLAAAHLAARPHEALAEYCAELRRDRLTALEIPGDPTAAMRAAFTLSYEALDGPTGRMFRLLGLHPGPDLDTSAAAALSGDTPREAERLLARLEHTYLIGRNAAGRWQLHDLLRDYAAERAAQGAEETRRTALVRLLDWYLHGATRAMHLLDPNRRPTPLDPASPGLALPEPSGYDDALRWLEKERANLRAAVLHAAAHGFPGHAWRLSHTLWRFFYLRGHLDDWIATHEAALAATAGRAERYGHAETLTSLAVALHLAGRYEESVGHNERALPLHREVGNRFGEASTLTNLGATQIWRGRYAEAKRLFELALSLQREFGNQRGEANALGNLALCHLRLGSHLEALADFGHSLRLFEKVGDRRGEAHTLEHLGRVHLGLGNPAAAGEHLERAVALHREIGYRRGEAEALTGLGVVLRHGGRHREAVEHHRRALETAEHIGEPSLRCTALTDLAETCRANGDLDAAIDHSTTAAELARSCSDRYGHMRAAVEAHRALRAAGRHREARRYGDQARELLAALGIPTPEDLLDPPSGSGPVVP</sequence>
<evidence type="ECO:0000256" key="2">
    <source>
        <dbReference type="ARBA" id="ARBA00023012"/>
    </source>
</evidence>
<dbReference type="RefSeq" id="WP_315877833.1">
    <property type="nucleotide sequence ID" value="NZ_JAWCTQ010000011.1"/>
</dbReference>
<feature type="repeat" description="TPR" evidence="6">
    <location>
        <begin position="786"/>
        <end position="819"/>
    </location>
</feature>
<dbReference type="InterPro" id="IPR051677">
    <property type="entry name" value="AfsR-DnrI-RedD_regulator"/>
</dbReference>